<feature type="compositionally biased region" description="Basic residues" evidence="1">
    <location>
        <begin position="1"/>
        <end position="12"/>
    </location>
</feature>
<dbReference type="Proteomes" id="UP001359485">
    <property type="component" value="Unassembled WGS sequence"/>
</dbReference>
<comment type="caution">
    <text evidence="2">The sequence shown here is derived from an EMBL/GenBank/DDBJ whole genome shotgun (WGS) entry which is preliminary data.</text>
</comment>
<evidence type="ECO:0000313" key="3">
    <source>
        <dbReference type="Proteomes" id="UP001359485"/>
    </source>
</evidence>
<sequence length="100" mass="11601">MKTIRKKSSTKRKTNETMHKKLGMDKKGREKREKRKVKVSFATKTMGGGLEKEEERKNINIRNGKGMTDVNGEIEGIEMADLANEKRPEVVKKRIWANRK</sequence>
<accession>A0ABR1AQP0</accession>
<proteinExistence type="predicted"/>
<gene>
    <name evidence="2" type="ORF">RUM44_011647</name>
</gene>
<keyword evidence="3" id="KW-1185">Reference proteome</keyword>
<organism evidence="2 3">
    <name type="scientific">Polyplax serrata</name>
    <name type="common">Common mouse louse</name>
    <dbReference type="NCBI Taxonomy" id="468196"/>
    <lineage>
        <taxon>Eukaryota</taxon>
        <taxon>Metazoa</taxon>
        <taxon>Ecdysozoa</taxon>
        <taxon>Arthropoda</taxon>
        <taxon>Hexapoda</taxon>
        <taxon>Insecta</taxon>
        <taxon>Pterygota</taxon>
        <taxon>Neoptera</taxon>
        <taxon>Paraneoptera</taxon>
        <taxon>Psocodea</taxon>
        <taxon>Troctomorpha</taxon>
        <taxon>Phthiraptera</taxon>
        <taxon>Anoplura</taxon>
        <taxon>Polyplacidae</taxon>
        <taxon>Polyplax</taxon>
    </lineage>
</organism>
<protein>
    <submittedName>
        <fullName evidence="2">Uncharacterized protein</fullName>
    </submittedName>
</protein>
<evidence type="ECO:0000256" key="1">
    <source>
        <dbReference type="SAM" id="MobiDB-lite"/>
    </source>
</evidence>
<feature type="compositionally biased region" description="Basic and acidic residues" evidence="1">
    <location>
        <begin position="13"/>
        <end position="31"/>
    </location>
</feature>
<dbReference type="EMBL" id="JAWJWF010000046">
    <property type="protein sequence ID" value="KAK6624787.1"/>
    <property type="molecule type" value="Genomic_DNA"/>
</dbReference>
<reference evidence="2 3" key="1">
    <citation type="submission" date="2023-09" db="EMBL/GenBank/DDBJ databases">
        <title>Genomes of two closely related lineages of the louse Polyplax serrata with different host specificities.</title>
        <authorList>
            <person name="Martinu J."/>
            <person name="Tarabai H."/>
            <person name="Stefka J."/>
            <person name="Hypsa V."/>
        </authorList>
    </citation>
    <scope>NUCLEOTIDE SEQUENCE [LARGE SCALE GENOMIC DNA]</scope>
    <source>
        <strain evidence="2">98ZLc_SE</strain>
    </source>
</reference>
<feature type="region of interest" description="Disordered" evidence="1">
    <location>
        <begin position="1"/>
        <end position="37"/>
    </location>
</feature>
<evidence type="ECO:0000313" key="2">
    <source>
        <dbReference type="EMBL" id="KAK6624787.1"/>
    </source>
</evidence>
<name>A0ABR1AQP0_POLSC</name>